<evidence type="ECO:0000313" key="20">
    <source>
        <dbReference type="EMBL" id="MBB3997072.1"/>
    </source>
</evidence>
<dbReference type="CDD" id="cd00130">
    <property type="entry name" value="PAS"/>
    <property type="match status" value="1"/>
</dbReference>
<evidence type="ECO:0000256" key="17">
    <source>
        <dbReference type="SAM" id="MobiDB-lite"/>
    </source>
</evidence>
<dbReference type="SMART" id="SM00911">
    <property type="entry name" value="HWE_HK"/>
    <property type="match status" value="1"/>
</dbReference>
<keyword evidence="6" id="KW-0716">Sensory transduction</keyword>
<name>A0A7W6E968_9HYPH</name>
<dbReference type="Gene3D" id="3.30.565.10">
    <property type="entry name" value="Histidine kinase-like ATPase, C-terminal domain"/>
    <property type="match status" value="1"/>
</dbReference>
<evidence type="ECO:0000256" key="11">
    <source>
        <dbReference type="ARBA" id="ARBA00022741"/>
    </source>
</evidence>
<evidence type="ECO:0000313" key="21">
    <source>
        <dbReference type="Proteomes" id="UP000542776"/>
    </source>
</evidence>
<keyword evidence="8" id="KW-0288">FMN</keyword>
<feature type="domain" description="PAS" evidence="18">
    <location>
        <begin position="20"/>
        <end position="69"/>
    </location>
</feature>
<dbReference type="SMART" id="SM00086">
    <property type="entry name" value="PAC"/>
    <property type="match status" value="1"/>
</dbReference>
<dbReference type="GO" id="GO:0005524">
    <property type="term" value="F:ATP binding"/>
    <property type="evidence" value="ECO:0007669"/>
    <property type="project" value="UniProtKB-KW"/>
</dbReference>
<accession>A0A7W6E968</accession>
<dbReference type="GO" id="GO:0009881">
    <property type="term" value="F:photoreceptor activity"/>
    <property type="evidence" value="ECO:0007669"/>
    <property type="project" value="UniProtKB-KW"/>
</dbReference>
<evidence type="ECO:0000256" key="13">
    <source>
        <dbReference type="ARBA" id="ARBA00022840"/>
    </source>
</evidence>
<reference evidence="20 21" key="1">
    <citation type="submission" date="2020-08" db="EMBL/GenBank/DDBJ databases">
        <title>Genomic Encyclopedia of Type Strains, Phase IV (KMG-IV): sequencing the most valuable type-strain genomes for metagenomic binning, comparative biology and taxonomic classification.</title>
        <authorList>
            <person name="Goeker M."/>
        </authorList>
    </citation>
    <scope>NUCLEOTIDE SEQUENCE [LARGE SCALE GENOMIC DNA]</scope>
    <source>
        <strain evidence="20 21">DSM 102238</strain>
    </source>
</reference>
<dbReference type="AlphaFoldDB" id="A0A7W6E968"/>
<dbReference type="EMBL" id="JACIEK010000001">
    <property type="protein sequence ID" value="MBB3997072.1"/>
    <property type="molecule type" value="Genomic_DNA"/>
</dbReference>
<dbReference type="RefSeq" id="WP_183198241.1">
    <property type="nucleotide sequence ID" value="NZ_JACIEK010000001.1"/>
</dbReference>
<keyword evidence="14" id="KW-0157">Chromophore</keyword>
<feature type="domain" description="PAC" evidence="19">
    <location>
        <begin position="94"/>
        <end position="147"/>
    </location>
</feature>
<dbReference type="InterPro" id="IPR035965">
    <property type="entry name" value="PAS-like_dom_sf"/>
</dbReference>
<dbReference type="Pfam" id="PF13426">
    <property type="entry name" value="PAS_9"/>
    <property type="match status" value="1"/>
</dbReference>
<evidence type="ECO:0000256" key="14">
    <source>
        <dbReference type="ARBA" id="ARBA00022991"/>
    </source>
</evidence>
<proteinExistence type="predicted"/>
<comment type="caution">
    <text evidence="20">The sequence shown here is derived from an EMBL/GenBank/DDBJ whole genome shotgun (WGS) entry which is preliminary data.</text>
</comment>
<gene>
    <name evidence="20" type="ORF">GGR04_000893</name>
</gene>
<dbReference type="GO" id="GO:0004673">
    <property type="term" value="F:protein histidine kinase activity"/>
    <property type="evidence" value="ECO:0007669"/>
    <property type="project" value="UniProtKB-EC"/>
</dbReference>
<dbReference type="PANTHER" id="PTHR41523">
    <property type="entry name" value="TWO-COMPONENT SYSTEM SENSOR PROTEIN"/>
    <property type="match status" value="1"/>
</dbReference>
<evidence type="ECO:0000256" key="4">
    <source>
        <dbReference type="ARBA" id="ARBA00022543"/>
    </source>
</evidence>
<comment type="catalytic activity">
    <reaction evidence="1">
        <text>ATP + protein L-histidine = ADP + protein N-phospho-L-histidine.</text>
        <dbReference type="EC" id="2.7.13.3"/>
    </reaction>
</comment>
<evidence type="ECO:0000256" key="15">
    <source>
        <dbReference type="ARBA" id="ARBA00023026"/>
    </source>
</evidence>
<dbReference type="Gene3D" id="3.30.450.20">
    <property type="entry name" value="PAS domain"/>
    <property type="match status" value="1"/>
</dbReference>
<evidence type="ECO:0000256" key="1">
    <source>
        <dbReference type="ARBA" id="ARBA00000085"/>
    </source>
</evidence>
<protein>
    <recommendedName>
        <fullName evidence="3">Blue-light-activated histidine kinase</fullName>
        <ecNumber evidence="2">2.7.13.3</ecNumber>
    </recommendedName>
</protein>
<keyword evidence="7" id="KW-0285">Flavoprotein</keyword>
<organism evidence="20 21">
    <name type="scientific">Aureimonas pseudogalii</name>
    <dbReference type="NCBI Taxonomy" id="1744844"/>
    <lineage>
        <taxon>Bacteria</taxon>
        <taxon>Pseudomonadati</taxon>
        <taxon>Pseudomonadota</taxon>
        <taxon>Alphaproteobacteria</taxon>
        <taxon>Hyphomicrobiales</taxon>
        <taxon>Aurantimonadaceae</taxon>
        <taxon>Aureimonas</taxon>
    </lineage>
</organism>
<evidence type="ECO:0000256" key="12">
    <source>
        <dbReference type="ARBA" id="ARBA00022777"/>
    </source>
</evidence>
<keyword evidence="21" id="KW-1185">Reference proteome</keyword>
<evidence type="ECO:0000256" key="5">
    <source>
        <dbReference type="ARBA" id="ARBA00022553"/>
    </source>
</evidence>
<sequence length="346" mass="37978">MDDRLRPSVEDEIDIPSGSSRDPFASAVRTTRMPMVITDPRRPDNPIVFCNDAFVDLTGYPRDEVLGRNCRFLQGPATRDDAVAKLRGAISVPEPTQVDILNYRKDGTTFWNALLLSPVFEGGDLVYFFASQMDVTDRKRSEEHAFLLQRELDHRVKNTLATVQTLVEQTLRRATVPTDVAASVAGRLRALARSHDVMTREAWGSALVGDVVRGALDPLHDQVAERLEVEGPDVRIKPRIATMLSLAVHELGENARRHGALSNAAGTVSIRWTVADRHFHLTWQEAGGPPVTAPATPGYGVKIIERVLAAEFGGTAELRFAGDGVVFQLDAPADGLGTEQSEWKVP</sequence>
<dbReference type="InterPro" id="IPR000014">
    <property type="entry name" value="PAS"/>
</dbReference>
<dbReference type="InterPro" id="IPR001610">
    <property type="entry name" value="PAC"/>
</dbReference>
<keyword evidence="11" id="KW-0547">Nucleotide-binding</keyword>
<dbReference type="NCBIfam" id="TIGR00229">
    <property type="entry name" value="sensory_box"/>
    <property type="match status" value="1"/>
</dbReference>
<evidence type="ECO:0000259" key="19">
    <source>
        <dbReference type="PROSITE" id="PS50113"/>
    </source>
</evidence>
<feature type="region of interest" description="Disordered" evidence="17">
    <location>
        <begin position="1"/>
        <end position="24"/>
    </location>
</feature>
<dbReference type="PROSITE" id="PS50112">
    <property type="entry name" value="PAS"/>
    <property type="match status" value="1"/>
</dbReference>
<evidence type="ECO:0000256" key="3">
    <source>
        <dbReference type="ARBA" id="ARBA00021740"/>
    </source>
</evidence>
<dbReference type="SUPFAM" id="SSF55874">
    <property type="entry name" value="ATPase domain of HSP90 chaperone/DNA topoisomerase II/histidine kinase"/>
    <property type="match status" value="1"/>
</dbReference>
<evidence type="ECO:0000256" key="9">
    <source>
        <dbReference type="ARBA" id="ARBA00022679"/>
    </source>
</evidence>
<evidence type="ECO:0000256" key="8">
    <source>
        <dbReference type="ARBA" id="ARBA00022643"/>
    </source>
</evidence>
<evidence type="ECO:0000256" key="6">
    <source>
        <dbReference type="ARBA" id="ARBA00022606"/>
    </source>
</evidence>
<keyword evidence="15" id="KW-0843">Virulence</keyword>
<dbReference type="InterPro" id="IPR036890">
    <property type="entry name" value="HATPase_C_sf"/>
</dbReference>
<dbReference type="PANTHER" id="PTHR41523:SF7">
    <property type="entry name" value="HISTIDINE KINASE"/>
    <property type="match status" value="1"/>
</dbReference>
<keyword evidence="9" id="KW-0808">Transferase</keyword>
<dbReference type="EC" id="2.7.13.3" evidence="2"/>
<evidence type="ECO:0000256" key="7">
    <source>
        <dbReference type="ARBA" id="ARBA00022630"/>
    </source>
</evidence>
<keyword evidence="12" id="KW-0418">Kinase</keyword>
<evidence type="ECO:0000259" key="18">
    <source>
        <dbReference type="PROSITE" id="PS50112"/>
    </source>
</evidence>
<dbReference type="SMART" id="SM00091">
    <property type="entry name" value="PAS"/>
    <property type="match status" value="1"/>
</dbReference>
<dbReference type="Pfam" id="PF07536">
    <property type="entry name" value="HWE_HK"/>
    <property type="match status" value="1"/>
</dbReference>
<keyword evidence="16" id="KW-0675">Receptor</keyword>
<evidence type="ECO:0000256" key="2">
    <source>
        <dbReference type="ARBA" id="ARBA00012438"/>
    </source>
</evidence>
<evidence type="ECO:0000256" key="16">
    <source>
        <dbReference type="ARBA" id="ARBA00023170"/>
    </source>
</evidence>
<evidence type="ECO:0000256" key="10">
    <source>
        <dbReference type="ARBA" id="ARBA00022737"/>
    </source>
</evidence>
<keyword evidence="13" id="KW-0067">ATP-binding</keyword>
<keyword evidence="10" id="KW-0677">Repeat</keyword>
<dbReference type="InterPro" id="IPR011102">
    <property type="entry name" value="Sig_transdc_His_kinase_HWE"/>
</dbReference>
<keyword evidence="5" id="KW-0597">Phosphoprotein</keyword>
<dbReference type="SUPFAM" id="SSF55785">
    <property type="entry name" value="PYP-like sensor domain (PAS domain)"/>
    <property type="match status" value="1"/>
</dbReference>
<dbReference type="Proteomes" id="UP000542776">
    <property type="component" value="Unassembled WGS sequence"/>
</dbReference>
<keyword evidence="4" id="KW-0600">Photoreceptor protein</keyword>
<dbReference type="InterPro" id="IPR000700">
    <property type="entry name" value="PAS-assoc_C"/>
</dbReference>
<dbReference type="PROSITE" id="PS50113">
    <property type="entry name" value="PAC"/>
    <property type="match status" value="1"/>
</dbReference>